<dbReference type="Proteomes" id="UP001304683">
    <property type="component" value="Chromosome"/>
</dbReference>
<dbReference type="InterPro" id="IPR011642">
    <property type="entry name" value="Gate_dom"/>
</dbReference>
<accession>A0ABZ0QRI0</accession>
<organism evidence="3 4">
    <name type="scientific">Thermaerobacter composti</name>
    <dbReference type="NCBI Taxonomy" id="554949"/>
    <lineage>
        <taxon>Bacteria</taxon>
        <taxon>Bacillati</taxon>
        <taxon>Bacillota</taxon>
        <taxon>Clostridia</taxon>
        <taxon>Eubacteriales</taxon>
        <taxon>Clostridiales Family XVII. Incertae Sedis</taxon>
        <taxon>Thermaerobacter</taxon>
    </lineage>
</organism>
<keyword evidence="4" id="KW-1185">Reference proteome</keyword>
<gene>
    <name evidence="3" type="ORF">Q5761_05555</name>
</gene>
<dbReference type="EMBL" id="CP132508">
    <property type="protein sequence ID" value="WPD20100.1"/>
    <property type="molecule type" value="Genomic_DNA"/>
</dbReference>
<sequence length="178" mass="18902">MVWDLVQLLSTWSIPALLVGIPVYGFLRGVRVYDAFVEGAKDGFRIGVQIIPYLVAILAAITAFRESGAMALLVHLAEPVLRPLGMPGEVLPLALVRPLSGGGAFGLMADLVRQHGPDSYIGRLATVMQGSTDTTFYILTVYFGSVGIRASRHALPVGLIADAVGILTSVLLVRALFG</sequence>
<evidence type="ECO:0000259" key="2">
    <source>
        <dbReference type="Pfam" id="PF07670"/>
    </source>
</evidence>
<dbReference type="RefSeq" id="WP_318751493.1">
    <property type="nucleotide sequence ID" value="NZ_CP132508.1"/>
</dbReference>
<reference evidence="3 4" key="1">
    <citation type="submission" date="2023-08" db="EMBL/GenBank/DDBJ databases">
        <title>Genome sequence of Thermaerobacter compostii strain Ins1, a spore-forming filamentous bacterium isolated from a deep geothermal reservoir.</title>
        <authorList>
            <person name="Bregnard D."/>
            <person name="Gonzalez D."/>
            <person name="Junier P."/>
        </authorList>
    </citation>
    <scope>NUCLEOTIDE SEQUENCE [LARGE SCALE GENOMIC DNA]</scope>
    <source>
        <strain evidence="3 4">Ins1</strain>
    </source>
</reference>
<dbReference type="Pfam" id="PF07670">
    <property type="entry name" value="Gate"/>
    <property type="match status" value="1"/>
</dbReference>
<evidence type="ECO:0000313" key="3">
    <source>
        <dbReference type="EMBL" id="WPD20100.1"/>
    </source>
</evidence>
<feature type="transmembrane region" description="Helical" evidence="1">
    <location>
        <begin position="155"/>
        <end position="177"/>
    </location>
</feature>
<proteinExistence type="predicted"/>
<keyword evidence="1" id="KW-1133">Transmembrane helix</keyword>
<feature type="transmembrane region" description="Helical" evidence="1">
    <location>
        <begin position="50"/>
        <end position="74"/>
    </location>
</feature>
<keyword evidence="1" id="KW-0812">Transmembrane</keyword>
<dbReference type="PANTHER" id="PTHR35793:SF2">
    <property type="entry name" value="INNER MEMBRANE PROTEIN YJIG"/>
    <property type="match status" value="1"/>
</dbReference>
<protein>
    <submittedName>
        <fullName evidence="3">Spore maturation protein</fullName>
    </submittedName>
</protein>
<keyword evidence="1" id="KW-0472">Membrane</keyword>
<feature type="domain" description="Nucleoside transporter/FeoB GTPase Gate" evidence="2">
    <location>
        <begin position="49"/>
        <end position="148"/>
    </location>
</feature>
<name>A0ABZ0QRI0_9FIRM</name>
<feature type="transmembrane region" description="Helical" evidence="1">
    <location>
        <begin position="124"/>
        <end position="143"/>
    </location>
</feature>
<evidence type="ECO:0000313" key="4">
    <source>
        <dbReference type="Proteomes" id="UP001304683"/>
    </source>
</evidence>
<evidence type="ECO:0000256" key="1">
    <source>
        <dbReference type="SAM" id="Phobius"/>
    </source>
</evidence>
<feature type="transmembrane region" description="Helical" evidence="1">
    <location>
        <begin position="12"/>
        <end position="30"/>
    </location>
</feature>
<dbReference type="PANTHER" id="PTHR35793">
    <property type="entry name" value="INNER MEMBRANE PROTEIN YJIG"/>
    <property type="match status" value="1"/>
</dbReference>
<dbReference type="InterPro" id="IPR052549">
    <property type="entry name" value="SpmB"/>
</dbReference>